<dbReference type="OrthoDB" id="900118at2759"/>
<dbReference type="SUPFAM" id="SSF48371">
    <property type="entry name" value="ARM repeat"/>
    <property type="match status" value="1"/>
</dbReference>
<sequence>MASRGQKRNEEVDELPADKRACNSLEFRPSSSNSSALMLTSTAHEAQDADMDTSSSTSGSTRSEGDGEKELADGSCDSDNSIHDYYRNRSLSDQSKFKTVLLGLSEEVEESGQLAQLTELCELLSFCSDSSLSSPMVDSFSPLLVRLARHESNPDIMLLAIRAITYLCDVHPRSSIFIVRHDAVPVLCQHLMAIEYLDVAEQCLQALEKISREQPVACLQSGAMMAVLGYIDFFSTSVQRVALSTVVNICKKLSSESPPLFMEAVPILCNLLQYEDRQLVESVATSLIKIGEQASRSTTSTHMLDDICKHGLVEHTLHLIGLNSRTTLSQPTYIGLIGLLIKLATGSTVAFRTLFELNISTIVKDMLSTYDLAHGMQSTSLVDGHQSQINEVLKLLNELLPTITAEVDNQQKTDKEAFLSKHPDILHKFGVDLLPILIQVVSSGVNLFICYGCLSVINKLVHFSSSDALRSLLQTANFSSFLAGVFARKEHHVVLLALQIVDTITLKLPHVYLNSFIKEGVLFAIYGLLSPDKHSNISPISDGIASRAVQRCPCFAFDTCQSSESPENRTCTLQNDTVQNLAKYIWATYFETESVNPEKGVTDILQKLRTLSTALTTLLNKSVEDATSSQQEEDIFNLLHKIISELNEKDSISTFEFVESGIIKAFVCYLTNAINLFKREYVEKYSYIAEKRFEVIGRLLLTSADPARKESPLLSIVQRLQIALSSVEGFPVISSHTYKRRNSYATIPYGHCTSYPCLKVQFVKGSLETCLQDYVEDVVNVDPFVPLDEIEGYLLPRVKTRKTKNLKMESDDLKEKGGSCSHSPSDSTSSQIKRAEMLVDVLKAQEGNPNLVFSSPAETSSSPEKALDSADTVNVQTVHEEEEHNDLQDGGVSNMDDVHTSSNLLFYLEGQLLNRKLTLYQSILEQQTEAGQNNILSASLWSRTHKVTYRRDMTEKPSYSKHSHDEALSSFLCRRTSFFHSPYFACIFSSEEDLGKSGPTYDILSLLKRMEGINRLRFYLMYRARVSEFAEGGIDNFDKLILSVDEVPQNEFVNKKLTEKLEQQMRDPMAVSAGAMPAWCSQLIAWCPFLFSFEARCKYFYLVALGRLPHQAHSDSHDDVRGSSGRQQNHGSLPRKKILVHRNNILESASQMMELHARQKVLLEVVYSEEVGTGLGPTLEFYTLVCREFQGSGLGMWRDDHVPLHSRTSSEAENSGYLVAPYGLVPCPWSPSLTAANSTTYSEVIRKFSLLGQIVAKALQDGRVLDLPFSKAFYKIILGKELDLYDIQTFDPALGRTLLEFLALIERNKYLTSHPEENVHDFDLRLRSTKIEDLCLDFTLPRYPDYALNSESQSKMVGFCMVNLYNLEEYVTLIVDATVKSGISRQVEAFKLGFDQVFPIKHLKVFTEEELERLLCGEHVLWNSDELLEHIKFDHGYTISSSPIVNLLEIMLEFDLEQQRAFVQFVTGAPRLPNGGLASLNPKLTIVRKHCSKEINADLPSVMTCANYLKLPPYSSKEVMKEKLLYAITEGQGSFHLS</sequence>
<dbReference type="InterPro" id="IPR016024">
    <property type="entry name" value="ARM-type_fold"/>
</dbReference>
<protein>
    <recommendedName>
        <fullName evidence="3">HECT-type E3 ubiquitin transferase</fullName>
        <ecNumber evidence="3">2.3.2.26</ecNumber>
    </recommendedName>
</protein>
<dbReference type="GO" id="GO:0061630">
    <property type="term" value="F:ubiquitin protein ligase activity"/>
    <property type="evidence" value="ECO:0007669"/>
    <property type="project" value="UniProtKB-EC"/>
</dbReference>
<dbReference type="SUPFAM" id="SSF56204">
    <property type="entry name" value="Hect, E3 ligase catalytic domain"/>
    <property type="match status" value="1"/>
</dbReference>
<dbReference type="Proteomes" id="UP000298416">
    <property type="component" value="Unassembled WGS sequence"/>
</dbReference>
<dbReference type="InterPro" id="IPR057948">
    <property type="entry name" value="TPR_TRIP12_N"/>
</dbReference>
<keyword evidence="4" id="KW-0808">Transferase</keyword>
<feature type="compositionally biased region" description="Low complexity" evidence="7">
    <location>
        <begin position="30"/>
        <end position="43"/>
    </location>
</feature>
<gene>
    <name evidence="9" type="ORF">SASPL_105663</name>
</gene>
<evidence type="ECO:0000313" key="10">
    <source>
        <dbReference type="Proteomes" id="UP000298416"/>
    </source>
</evidence>
<reference evidence="9" key="1">
    <citation type="submission" date="2018-01" db="EMBL/GenBank/DDBJ databases">
        <authorList>
            <person name="Mao J.F."/>
        </authorList>
    </citation>
    <scope>NUCLEOTIDE SEQUENCE</scope>
    <source>
        <strain evidence="9">Huo1</strain>
        <tissue evidence="9">Leaf</tissue>
    </source>
</reference>
<keyword evidence="10" id="KW-1185">Reference proteome</keyword>
<dbReference type="InterPro" id="IPR000569">
    <property type="entry name" value="HECT_dom"/>
</dbReference>
<feature type="region of interest" description="Disordered" evidence="7">
    <location>
        <begin position="1"/>
        <end position="76"/>
    </location>
</feature>
<dbReference type="GO" id="GO:0043161">
    <property type="term" value="P:proteasome-mediated ubiquitin-dependent protein catabolic process"/>
    <property type="evidence" value="ECO:0007669"/>
    <property type="project" value="TreeGrafter"/>
</dbReference>
<dbReference type="InterPro" id="IPR045322">
    <property type="entry name" value="HECTD1/TRIP12-like"/>
</dbReference>
<evidence type="ECO:0000256" key="3">
    <source>
        <dbReference type="ARBA" id="ARBA00012485"/>
    </source>
</evidence>
<feature type="domain" description="HECT" evidence="8">
    <location>
        <begin position="1151"/>
        <end position="1538"/>
    </location>
</feature>
<feature type="region of interest" description="Disordered" evidence="7">
    <location>
        <begin position="849"/>
        <end position="873"/>
    </location>
</feature>
<comment type="caution">
    <text evidence="9">The sequence shown here is derived from an EMBL/GenBank/DDBJ whole genome shotgun (WGS) entry which is preliminary data.</text>
</comment>
<evidence type="ECO:0000256" key="2">
    <source>
        <dbReference type="ARBA" id="ARBA00006331"/>
    </source>
</evidence>
<dbReference type="InterPro" id="IPR035983">
    <property type="entry name" value="Hect_E3_ubiquitin_ligase"/>
</dbReference>
<reference evidence="9" key="2">
    <citation type="submission" date="2020-08" db="EMBL/GenBank/DDBJ databases">
        <title>Plant Genome Project.</title>
        <authorList>
            <person name="Zhang R.-G."/>
        </authorList>
    </citation>
    <scope>NUCLEOTIDE SEQUENCE</scope>
    <source>
        <strain evidence="9">Huo1</strain>
        <tissue evidence="9">Leaf</tissue>
    </source>
</reference>
<dbReference type="EMBL" id="PNBA02000002">
    <property type="protein sequence ID" value="KAG6434042.1"/>
    <property type="molecule type" value="Genomic_DNA"/>
</dbReference>
<feature type="region of interest" description="Disordered" evidence="7">
    <location>
        <begin position="806"/>
        <end position="831"/>
    </location>
</feature>
<comment type="catalytic activity">
    <reaction evidence="1">
        <text>S-ubiquitinyl-[E2 ubiquitin-conjugating enzyme]-L-cysteine + [acceptor protein]-L-lysine = [E2 ubiquitin-conjugating enzyme]-L-cysteine + N(6)-ubiquitinyl-[acceptor protein]-L-lysine.</text>
        <dbReference type="EC" id="2.3.2.26"/>
    </reaction>
</comment>
<comment type="similarity">
    <text evidence="2">Belongs to the UPL family. K-HECT subfamily.</text>
</comment>
<feature type="compositionally biased region" description="Polar residues" evidence="7">
    <location>
        <begin position="849"/>
        <end position="863"/>
    </location>
</feature>
<dbReference type="SMART" id="SM00119">
    <property type="entry name" value="HECTc"/>
    <property type="match status" value="1"/>
</dbReference>
<dbReference type="PROSITE" id="PS50237">
    <property type="entry name" value="HECT"/>
    <property type="match status" value="1"/>
</dbReference>
<evidence type="ECO:0000256" key="7">
    <source>
        <dbReference type="SAM" id="MobiDB-lite"/>
    </source>
</evidence>
<evidence type="ECO:0000256" key="5">
    <source>
        <dbReference type="ARBA" id="ARBA00022786"/>
    </source>
</evidence>
<name>A0A8X9A8W0_SALSN</name>
<dbReference type="FunFam" id="3.30.2410.10:FF:000007">
    <property type="entry name" value="Putative E3 ubiquitin-protein ligase HECTD1"/>
    <property type="match status" value="1"/>
</dbReference>
<evidence type="ECO:0000256" key="1">
    <source>
        <dbReference type="ARBA" id="ARBA00000885"/>
    </source>
</evidence>
<accession>A0A8X9A8W0</accession>
<dbReference type="Pfam" id="PF25579">
    <property type="entry name" value="TPR_TRIP12_N"/>
    <property type="match status" value="1"/>
</dbReference>
<feature type="compositionally biased region" description="Basic and acidic residues" evidence="7">
    <location>
        <begin position="63"/>
        <end position="72"/>
    </location>
</feature>
<dbReference type="GO" id="GO:0000209">
    <property type="term" value="P:protein polyubiquitination"/>
    <property type="evidence" value="ECO:0007669"/>
    <property type="project" value="TreeGrafter"/>
</dbReference>
<dbReference type="InterPro" id="IPR011989">
    <property type="entry name" value="ARM-like"/>
</dbReference>
<evidence type="ECO:0000259" key="8">
    <source>
        <dbReference type="PROSITE" id="PS50237"/>
    </source>
</evidence>
<dbReference type="Gene3D" id="1.25.10.10">
    <property type="entry name" value="Leucine-rich Repeat Variant"/>
    <property type="match status" value="1"/>
</dbReference>
<dbReference type="Gene3D" id="3.90.1750.10">
    <property type="entry name" value="Hect, E3 ligase catalytic domains"/>
    <property type="match status" value="1"/>
</dbReference>
<feature type="compositionally biased region" description="Low complexity" evidence="7">
    <location>
        <begin position="819"/>
        <end position="830"/>
    </location>
</feature>
<dbReference type="Pfam" id="PF00632">
    <property type="entry name" value="HECT"/>
    <property type="match status" value="1"/>
</dbReference>
<keyword evidence="5 6" id="KW-0833">Ubl conjugation pathway</keyword>
<feature type="compositionally biased region" description="Low complexity" evidence="7">
    <location>
        <begin position="52"/>
        <end position="62"/>
    </location>
</feature>
<evidence type="ECO:0000256" key="6">
    <source>
        <dbReference type="PROSITE-ProRule" id="PRU00104"/>
    </source>
</evidence>
<evidence type="ECO:0000256" key="4">
    <source>
        <dbReference type="ARBA" id="ARBA00022679"/>
    </source>
</evidence>
<organism evidence="9">
    <name type="scientific">Salvia splendens</name>
    <name type="common">Scarlet sage</name>
    <dbReference type="NCBI Taxonomy" id="180675"/>
    <lineage>
        <taxon>Eukaryota</taxon>
        <taxon>Viridiplantae</taxon>
        <taxon>Streptophyta</taxon>
        <taxon>Embryophyta</taxon>
        <taxon>Tracheophyta</taxon>
        <taxon>Spermatophyta</taxon>
        <taxon>Magnoliopsida</taxon>
        <taxon>eudicotyledons</taxon>
        <taxon>Gunneridae</taxon>
        <taxon>Pentapetalae</taxon>
        <taxon>asterids</taxon>
        <taxon>lamiids</taxon>
        <taxon>Lamiales</taxon>
        <taxon>Lamiaceae</taxon>
        <taxon>Nepetoideae</taxon>
        <taxon>Mentheae</taxon>
        <taxon>Salviinae</taxon>
        <taxon>Salvia</taxon>
        <taxon>Salvia subgen. Calosphace</taxon>
        <taxon>core Calosphace</taxon>
    </lineage>
</organism>
<feature type="region of interest" description="Disordered" evidence="7">
    <location>
        <begin position="1114"/>
        <end position="1133"/>
    </location>
</feature>
<dbReference type="PANTHER" id="PTHR45670">
    <property type="entry name" value="E3 UBIQUITIN-PROTEIN LIGASE TRIP12"/>
    <property type="match status" value="1"/>
</dbReference>
<dbReference type="PANTHER" id="PTHR45670:SF10">
    <property type="entry name" value="E3 UBIQUITIN-PROTEIN LIGASE UPL4"/>
    <property type="match status" value="1"/>
</dbReference>
<dbReference type="CDD" id="cd00078">
    <property type="entry name" value="HECTc"/>
    <property type="match status" value="1"/>
</dbReference>
<dbReference type="EC" id="2.3.2.26" evidence="3"/>
<dbReference type="Gene3D" id="3.30.2410.10">
    <property type="entry name" value="Hect, E3 ligase catalytic domain"/>
    <property type="match status" value="1"/>
</dbReference>
<evidence type="ECO:0000313" key="9">
    <source>
        <dbReference type="EMBL" id="KAG6434042.1"/>
    </source>
</evidence>
<feature type="compositionally biased region" description="Basic and acidic residues" evidence="7">
    <location>
        <begin position="806"/>
        <end position="817"/>
    </location>
</feature>
<feature type="active site" description="Glycyl thioester intermediate" evidence="6">
    <location>
        <position position="1505"/>
    </location>
</feature>
<proteinExistence type="inferred from homology"/>